<dbReference type="Proteomes" id="UP000053370">
    <property type="component" value="Unassembled WGS sequence"/>
</dbReference>
<dbReference type="AlphaFoldDB" id="A0A0S7BR40"/>
<evidence type="ECO:0000256" key="1">
    <source>
        <dbReference type="SAM" id="MobiDB-lite"/>
    </source>
</evidence>
<dbReference type="EMBL" id="DF968181">
    <property type="protein sequence ID" value="GAP40110.1"/>
    <property type="molecule type" value="Genomic_DNA"/>
</dbReference>
<dbReference type="Pfam" id="PF17278">
    <property type="entry name" value="DUF5343"/>
    <property type="match status" value="1"/>
</dbReference>
<name>A0A0S7BR40_9CHLR</name>
<dbReference type="InterPro" id="IPR035235">
    <property type="entry name" value="DUF5343"/>
</dbReference>
<evidence type="ECO:0000313" key="3">
    <source>
        <dbReference type="Proteomes" id="UP000053370"/>
    </source>
</evidence>
<sequence>MAEKTKGDLISDIAESLISGNGPDIQNLIEKVTDNISQGKKNAAYPTLTASNWSAIRDRFKKNVPETITKKWIADVLDITTTAAEKSILPDLQITGIINASGKTTDRAKALSSDTSYSRACAKILNAVYPESLLDMETATKTAQNKITAWFKKNAEASDTTAKRMTNFYLLLHDASGEEDENSAKTTPDKKDSSSKSGSSAVVINVRIEFPSLNAAKQFDEILTKTAEQVHAKVENLK</sequence>
<dbReference type="OrthoDB" id="5186897at2"/>
<protein>
    <submittedName>
        <fullName evidence="2">Uncharacterized protein</fullName>
    </submittedName>
</protein>
<proteinExistence type="predicted"/>
<accession>A0A0S7BR40</accession>
<reference evidence="2" key="1">
    <citation type="journal article" date="2015" name="Genome Announc.">
        <title>Draft Genome Sequence of Anaerolineae Strain TC1, a Novel Isolate from a Methanogenic Wastewater Treatment System.</title>
        <authorList>
            <person name="Matsuura N."/>
            <person name="Tourlousse D.M."/>
            <person name="Sun L."/>
            <person name="Toyonaga M."/>
            <person name="Kuroda K."/>
            <person name="Ohashi A."/>
            <person name="Cruz R."/>
            <person name="Yamaguchi T."/>
            <person name="Sekiguchi Y."/>
        </authorList>
    </citation>
    <scope>NUCLEOTIDE SEQUENCE [LARGE SCALE GENOMIC DNA]</scope>
    <source>
        <strain evidence="2">TC1</strain>
    </source>
</reference>
<dbReference type="RefSeq" id="WP_062279130.1">
    <property type="nucleotide sequence ID" value="NZ_DF968181.1"/>
</dbReference>
<gene>
    <name evidence="2" type="ORF">ATC1_1376</name>
</gene>
<evidence type="ECO:0000313" key="2">
    <source>
        <dbReference type="EMBL" id="GAP40110.1"/>
    </source>
</evidence>
<organism evidence="2">
    <name type="scientific">Flexilinea flocculi</name>
    <dbReference type="NCBI Taxonomy" id="1678840"/>
    <lineage>
        <taxon>Bacteria</taxon>
        <taxon>Bacillati</taxon>
        <taxon>Chloroflexota</taxon>
        <taxon>Anaerolineae</taxon>
        <taxon>Anaerolineales</taxon>
        <taxon>Anaerolineaceae</taxon>
        <taxon>Flexilinea</taxon>
    </lineage>
</organism>
<keyword evidence="3" id="KW-1185">Reference proteome</keyword>
<feature type="region of interest" description="Disordered" evidence="1">
    <location>
        <begin position="179"/>
        <end position="200"/>
    </location>
</feature>